<dbReference type="EMBL" id="BTRK01000005">
    <property type="protein sequence ID" value="GMR51172.1"/>
    <property type="molecule type" value="Genomic_DNA"/>
</dbReference>
<protein>
    <submittedName>
        <fullName evidence="1">Uncharacterized protein</fullName>
    </submittedName>
</protein>
<evidence type="ECO:0000313" key="1">
    <source>
        <dbReference type="EMBL" id="GMR51172.1"/>
    </source>
</evidence>
<proteinExistence type="predicted"/>
<comment type="caution">
    <text evidence="1">The sequence shown here is derived from an EMBL/GenBank/DDBJ whole genome shotgun (WGS) entry which is preliminary data.</text>
</comment>
<evidence type="ECO:0000313" key="2">
    <source>
        <dbReference type="Proteomes" id="UP001328107"/>
    </source>
</evidence>
<accession>A0AAN5CW70</accession>
<feature type="non-terminal residue" evidence="1">
    <location>
        <position position="1"/>
    </location>
</feature>
<organism evidence="1 2">
    <name type="scientific">Pristionchus mayeri</name>
    <dbReference type="NCBI Taxonomy" id="1317129"/>
    <lineage>
        <taxon>Eukaryota</taxon>
        <taxon>Metazoa</taxon>
        <taxon>Ecdysozoa</taxon>
        <taxon>Nematoda</taxon>
        <taxon>Chromadorea</taxon>
        <taxon>Rhabditida</taxon>
        <taxon>Rhabditina</taxon>
        <taxon>Diplogasteromorpha</taxon>
        <taxon>Diplogasteroidea</taxon>
        <taxon>Neodiplogasteridae</taxon>
        <taxon>Pristionchus</taxon>
    </lineage>
</organism>
<dbReference type="AlphaFoldDB" id="A0AAN5CW70"/>
<keyword evidence="2" id="KW-1185">Reference proteome</keyword>
<dbReference type="Proteomes" id="UP001328107">
    <property type="component" value="Unassembled WGS sequence"/>
</dbReference>
<reference evidence="2" key="1">
    <citation type="submission" date="2022-10" db="EMBL/GenBank/DDBJ databases">
        <title>Genome assembly of Pristionchus species.</title>
        <authorList>
            <person name="Yoshida K."/>
            <person name="Sommer R.J."/>
        </authorList>
    </citation>
    <scope>NUCLEOTIDE SEQUENCE [LARGE SCALE GENOMIC DNA]</scope>
    <source>
        <strain evidence="2">RS5460</strain>
    </source>
</reference>
<sequence>LSEQPNTLRPASLVLISTEVLSSFRNHSRLEQFGNQFACYLVRRVAALSVSVLVSDFGFLKLYSQSR</sequence>
<gene>
    <name evidence="1" type="ORF">PMAYCL1PPCAC_21367</name>
</gene>
<name>A0AAN5CW70_9BILA</name>